<dbReference type="PANTHER" id="PTHR43283:SF7">
    <property type="entry name" value="BETA-LACTAMASE-RELATED DOMAIN-CONTAINING PROTEIN"/>
    <property type="match status" value="1"/>
</dbReference>
<dbReference type="Pfam" id="PF00144">
    <property type="entry name" value="Beta-lactamase"/>
    <property type="match status" value="1"/>
</dbReference>
<dbReference type="InterPro" id="IPR001466">
    <property type="entry name" value="Beta-lactam-related"/>
</dbReference>
<organism evidence="2 3">
    <name type="scientific">Pedobacter cryotolerans</name>
    <dbReference type="NCBI Taxonomy" id="2571270"/>
    <lineage>
        <taxon>Bacteria</taxon>
        <taxon>Pseudomonadati</taxon>
        <taxon>Bacteroidota</taxon>
        <taxon>Sphingobacteriia</taxon>
        <taxon>Sphingobacteriales</taxon>
        <taxon>Sphingobacteriaceae</taxon>
        <taxon>Pedobacter</taxon>
    </lineage>
</organism>
<dbReference type="InterPro" id="IPR050789">
    <property type="entry name" value="Diverse_Enzym_Activities"/>
</dbReference>
<protein>
    <submittedName>
        <fullName evidence="2">Serine hydrolase</fullName>
    </submittedName>
</protein>
<dbReference type="PANTHER" id="PTHR43283">
    <property type="entry name" value="BETA-LACTAMASE-RELATED"/>
    <property type="match status" value="1"/>
</dbReference>
<evidence type="ECO:0000259" key="1">
    <source>
        <dbReference type="Pfam" id="PF00144"/>
    </source>
</evidence>
<dbReference type="AlphaFoldDB" id="A0A4V5NXS0"/>
<keyword evidence="2" id="KW-0378">Hydrolase</keyword>
<evidence type="ECO:0000313" key="3">
    <source>
        <dbReference type="Proteomes" id="UP000310477"/>
    </source>
</evidence>
<evidence type="ECO:0000313" key="2">
    <source>
        <dbReference type="EMBL" id="TKB99597.1"/>
    </source>
</evidence>
<dbReference type="RefSeq" id="WP_136877290.1">
    <property type="nucleotide sequence ID" value="NZ_SWBO01000006.1"/>
</dbReference>
<dbReference type="SUPFAM" id="SSF56601">
    <property type="entry name" value="beta-lactamase/transpeptidase-like"/>
    <property type="match status" value="1"/>
</dbReference>
<dbReference type="GO" id="GO:0016787">
    <property type="term" value="F:hydrolase activity"/>
    <property type="evidence" value="ECO:0007669"/>
    <property type="project" value="UniProtKB-KW"/>
</dbReference>
<reference evidence="2 3" key="1">
    <citation type="submission" date="2019-04" db="EMBL/GenBank/DDBJ databases">
        <title>Pedobacter sp. AR-2-6 sp. nov., isolated from Arctic soil.</title>
        <authorList>
            <person name="Dahal R.H."/>
            <person name="Kim D.-U."/>
        </authorList>
    </citation>
    <scope>NUCLEOTIDE SEQUENCE [LARGE SCALE GENOMIC DNA]</scope>
    <source>
        <strain evidence="2 3">AR-2-6</strain>
    </source>
</reference>
<comment type="caution">
    <text evidence="2">The sequence shown here is derived from an EMBL/GenBank/DDBJ whole genome shotgun (WGS) entry which is preliminary data.</text>
</comment>
<name>A0A4V5NXS0_9SPHI</name>
<keyword evidence="3" id="KW-1185">Reference proteome</keyword>
<feature type="domain" description="Beta-lactamase-related" evidence="1">
    <location>
        <begin position="99"/>
        <end position="373"/>
    </location>
</feature>
<proteinExistence type="predicted"/>
<gene>
    <name evidence="2" type="ORF">FA045_11835</name>
</gene>
<accession>A0A4V5NXS0</accession>
<sequence length="395" mass="45265">MKKTIFAVTFISIIYTACVPLRSIKYLIPDSRDSAIFNNQTIQKSANPFYFKPYQANPAYAALKQKIDTSLIDTKTSAFIVIKNDSIIYQHLSEDTNLQAKQPSFSISKSFVGTLVGIAVDRGQIKSTNDLVIKYLPELAKNDERFNRLTIQHVLDMRSGFDFNERSLNPFSKIVRSYYGADLKKMVSKLKMKSEPNTVFEYQSLNTQVLGMILEKVTGKTLDVLLQENLWQPLGAQSDALWSVDKEGNIKSFCCINATALDYAKLGRLYLNGGNWQGKQIISKKWVDATTHPDTLAKKRYKNQFWATRDFKYFPDSLSAIKQLEKEHLGYPVERNNDGRYFYAKKVYDFKAQGMFHQSIYVNPQNQVIIIRLGGRQKELNFHGFVQEIGRSICK</sequence>
<dbReference type="OrthoDB" id="9773047at2"/>
<dbReference type="Proteomes" id="UP000310477">
    <property type="component" value="Unassembled WGS sequence"/>
</dbReference>
<dbReference type="EMBL" id="SWBO01000006">
    <property type="protein sequence ID" value="TKB99597.1"/>
    <property type="molecule type" value="Genomic_DNA"/>
</dbReference>
<dbReference type="Gene3D" id="3.40.710.10">
    <property type="entry name" value="DD-peptidase/beta-lactamase superfamily"/>
    <property type="match status" value="1"/>
</dbReference>
<dbReference type="InterPro" id="IPR012338">
    <property type="entry name" value="Beta-lactam/transpept-like"/>
</dbReference>